<name>A0A6L9EN33_CLOBU</name>
<dbReference type="PROSITE" id="PS50943">
    <property type="entry name" value="HTH_CROC1"/>
    <property type="match status" value="1"/>
</dbReference>
<keyword evidence="1" id="KW-0238">DNA-binding</keyword>
<dbReference type="AlphaFoldDB" id="A0A6L9EN33"/>
<evidence type="ECO:0000313" key="3">
    <source>
        <dbReference type="Proteomes" id="UP000474042"/>
    </source>
</evidence>
<dbReference type="GO" id="GO:0003677">
    <property type="term" value="F:DNA binding"/>
    <property type="evidence" value="ECO:0007669"/>
    <property type="project" value="UniProtKB-KW"/>
</dbReference>
<dbReference type="InterPro" id="IPR010982">
    <property type="entry name" value="Lambda_DNA-bd_dom_sf"/>
</dbReference>
<proteinExistence type="predicted"/>
<evidence type="ECO:0000313" key="2">
    <source>
        <dbReference type="EMBL" id="NAS18087.1"/>
    </source>
</evidence>
<dbReference type="Pfam" id="PF01381">
    <property type="entry name" value="HTH_3"/>
    <property type="match status" value="1"/>
</dbReference>
<dbReference type="InterPro" id="IPR001387">
    <property type="entry name" value="Cro/C1-type_HTH"/>
</dbReference>
<reference evidence="2 3" key="1">
    <citation type="submission" date="2020-01" db="EMBL/GenBank/DDBJ databases">
        <title>Genome sequence of a 1,3-propanediol producer, Clostridium butyricum S3.</title>
        <authorList>
            <person name="Zhou J."/>
        </authorList>
    </citation>
    <scope>NUCLEOTIDE SEQUENCE [LARGE SCALE GENOMIC DNA]</scope>
    <source>
        <strain evidence="2 3">S3</strain>
    </source>
</reference>
<dbReference type="PANTHER" id="PTHR46558:SF11">
    <property type="entry name" value="HTH-TYPE TRANSCRIPTIONAL REGULATOR XRE"/>
    <property type="match status" value="1"/>
</dbReference>
<dbReference type="EMBL" id="WOFV02000025">
    <property type="protein sequence ID" value="NAS18087.1"/>
    <property type="molecule type" value="Genomic_DNA"/>
</dbReference>
<dbReference type="SMART" id="SM00530">
    <property type="entry name" value="HTH_XRE"/>
    <property type="match status" value="1"/>
</dbReference>
<evidence type="ECO:0000256" key="1">
    <source>
        <dbReference type="ARBA" id="ARBA00023125"/>
    </source>
</evidence>
<gene>
    <name evidence="2" type="ORF">GND98_009430</name>
</gene>
<comment type="caution">
    <text evidence="2">The sequence shown here is derived from an EMBL/GenBank/DDBJ whole genome shotgun (WGS) entry which is preliminary data.</text>
</comment>
<sequence length="167" mass="18651">MLGDKIKDLRKSMNLTQEQLCQKIGIAQSTLGMIESNKREAGKKTLLKLADFFGVTVDFLLSNKIIDTNINIDTIFSGSGTLVSSTENNKLSKEEVKLLENYNKSNNEGKKMIISYSDYVSKNHVSVETEISASIDNSMPIAAHANEKATEEDIKHDMDIMNDDSQW</sequence>
<dbReference type="Proteomes" id="UP000474042">
    <property type="component" value="Unassembled WGS sequence"/>
</dbReference>
<dbReference type="RefSeq" id="WP_113886163.1">
    <property type="nucleotide sequence ID" value="NZ_CABHIF010000014.1"/>
</dbReference>
<protein>
    <submittedName>
        <fullName evidence="2">Helix-turn-helix domain-containing protein</fullName>
    </submittedName>
</protein>
<dbReference type="SUPFAM" id="SSF47413">
    <property type="entry name" value="lambda repressor-like DNA-binding domains"/>
    <property type="match status" value="1"/>
</dbReference>
<dbReference type="PANTHER" id="PTHR46558">
    <property type="entry name" value="TRACRIPTIONAL REGULATORY PROTEIN-RELATED-RELATED"/>
    <property type="match status" value="1"/>
</dbReference>
<dbReference type="CDD" id="cd00093">
    <property type="entry name" value="HTH_XRE"/>
    <property type="match status" value="1"/>
</dbReference>
<organism evidence="2 3">
    <name type="scientific">Clostridium butyricum</name>
    <dbReference type="NCBI Taxonomy" id="1492"/>
    <lineage>
        <taxon>Bacteria</taxon>
        <taxon>Bacillati</taxon>
        <taxon>Bacillota</taxon>
        <taxon>Clostridia</taxon>
        <taxon>Eubacteriales</taxon>
        <taxon>Clostridiaceae</taxon>
        <taxon>Clostridium</taxon>
    </lineage>
</organism>
<accession>A0A6L9EN33</accession>
<dbReference type="Gene3D" id="1.10.260.40">
    <property type="entry name" value="lambda repressor-like DNA-binding domains"/>
    <property type="match status" value="1"/>
</dbReference>